<evidence type="ECO:0000256" key="11">
    <source>
        <dbReference type="ARBA" id="ARBA00023128"/>
    </source>
</evidence>
<accession>A0A0D7BU12</accession>
<keyword evidence="9" id="KW-0249">Electron transport</keyword>
<evidence type="ECO:0000256" key="5">
    <source>
        <dbReference type="ARBA" id="ARBA00022448"/>
    </source>
</evidence>
<evidence type="ECO:0000256" key="3">
    <source>
        <dbReference type="ARBA" id="ARBA00009960"/>
    </source>
</evidence>
<keyword evidence="12 13" id="KW-0472">Membrane</keyword>
<reference evidence="14 15" key="1">
    <citation type="journal article" date="2015" name="Fungal Genet. Biol.">
        <title>Evolution of novel wood decay mechanisms in Agaricales revealed by the genome sequences of Fistulina hepatica and Cylindrobasidium torrendii.</title>
        <authorList>
            <person name="Floudas D."/>
            <person name="Held B.W."/>
            <person name="Riley R."/>
            <person name="Nagy L.G."/>
            <person name="Koehler G."/>
            <person name="Ransdell A.S."/>
            <person name="Younus H."/>
            <person name="Chow J."/>
            <person name="Chiniquy J."/>
            <person name="Lipzen A."/>
            <person name="Tritt A."/>
            <person name="Sun H."/>
            <person name="Haridas S."/>
            <person name="LaButti K."/>
            <person name="Ohm R.A."/>
            <person name="Kues U."/>
            <person name="Blanchette R.A."/>
            <person name="Grigoriev I.V."/>
            <person name="Minto R.E."/>
            <person name="Hibbett D.S."/>
        </authorList>
    </citation>
    <scope>NUCLEOTIDE SEQUENCE [LARGE SCALE GENOMIC DNA]</scope>
    <source>
        <strain evidence="14 15">FP15055 ss-10</strain>
    </source>
</reference>
<dbReference type="Pfam" id="PF15879">
    <property type="entry name" value="MWFE"/>
    <property type="match status" value="1"/>
</dbReference>
<evidence type="ECO:0000256" key="7">
    <source>
        <dbReference type="ARBA" id="ARBA00022692"/>
    </source>
</evidence>
<evidence type="ECO:0000313" key="14">
    <source>
        <dbReference type="EMBL" id="KIY73902.1"/>
    </source>
</evidence>
<evidence type="ECO:0000256" key="2">
    <source>
        <dbReference type="ARBA" id="ARBA00004298"/>
    </source>
</evidence>
<name>A0A0D7BU12_9AGAR</name>
<protein>
    <recommendedName>
        <fullName evidence="4">NADH dehydrogenase [ubiquinone] 1 alpha subcomplex subunit 1</fullName>
    </recommendedName>
</protein>
<evidence type="ECO:0000256" key="9">
    <source>
        <dbReference type="ARBA" id="ARBA00022982"/>
    </source>
</evidence>
<evidence type="ECO:0000256" key="8">
    <source>
        <dbReference type="ARBA" id="ARBA00022792"/>
    </source>
</evidence>
<keyword evidence="15" id="KW-1185">Reference proteome</keyword>
<evidence type="ECO:0000256" key="12">
    <source>
        <dbReference type="ARBA" id="ARBA00023136"/>
    </source>
</evidence>
<dbReference type="GO" id="GO:0005743">
    <property type="term" value="C:mitochondrial inner membrane"/>
    <property type="evidence" value="ECO:0007669"/>
    <property type="project" value="UniProtKB-SubCell"/>
</dbReference>
<feature type="transmembrane region" description="Helical" evidence="13">
    <location>
        <begin position="12"/>
        <end position="29"/>
    </location>
</feature>
<keyword evidence="11" id="KW-0496">Mitochondrion</keyword>
<keyword evidence="5" id="KW-0813">Transport</keyword>
<evidence type="ECO:0000256" key="13">
    <source>
        <dbReference type="SAM" id="Phobius"/>
    </source>
</evidence>
<organism evidence="14 15">
    <name type="scientific">Cylindrobasidium torrendii FP15055 ss-10</name>
    <dbReference type="NCBI Taxonomy" id="1314674"/>
    <lineage>
        <taxon>Eukaryota</taxon>
        <taxon>Fungi</taxon>
        <taxon>Dikarya</taxon>
        <taxon>Basidiomycota</taxon>
        <taxon>Agaricomycotina</taxon>
        <taxon>Agaricomycetes</taxon>
        <taxon>Agaricomycetidae</taxon>
        <taxon>Agaricales</taxon>
        <taxon>Marasmiineae</taxon>
        <taxon>Physalacriaceae</taxon>
        <taxon>Cylindrobasidium</taxon>
    </lineage>
</organism>
<dbReference type="PANTHER" id="PTHR17098">
    <property type="entry name" value="NADH-UBIQUINONE OXIDOREDUCTASE MWFE SUBUNIT"/>
    <property type="match status" value="1"/>
</dbReference>
<evidence type="ECO:0000313" key="15">
    <source>
        <dbReference type="Proteomes" id="UP000054007"/>
    </source>
</evidence>
<keyword evidence="6" id="KW-0679">Respiratory chain</keyword>
<dbReference type="AlphaFoldDB" id="A0A0D7BU12"/>
<comment type="similarity">
    <text evidence="3">Belongs to the complex I NDUFA1 subunit family.</text>
</comment>
<sequence length="82" mass="9631">MPLPWEATLPFVLVTVMFGVTGTLYNTSLRAKNDWKPPRYNKDNWDDMMMRRDKLLTGHARVQTDDPIRPPTSEIVKRWNLS</sequence>
<keyword evidence="8" id="KW-0999">Mitochondrion inner membrane</keyword>
<dbReference type="OrthoDB" id="1920692at2759"/>
<keyword evidence="7 13" id="KW-0812">Transmembrane</keyword>
<proteinExistence type="inferred from homology"/>
<comment type="function">
    <text evidence="1">Accessory subunit of the mitochondrial membrane respiratory chain NADH dehydrogenase (Complex I), that is believed not to be involved in catalysis. Complex I functions in the transfer of electrons from NADH to the respiratory chain. The immediate electron acceptor for the enzyme is believed to be ubiquinone.</text>
</comment>
<evidence type="ECO:0000256" key="4">
    <source>
        <dbReference type="ARBA" id="ARBA00016392"/>
    </source>
</evidence>
<dbReference type="InterPro" id="IPR017384">
    <property type="entry name" value="NADH_Ub_cplx-1_asu_su-1"/>
</dbReference>
<gene>
    <name evidence="14" type="ORF">CYLTODRAFT_485044</name>
</gene>
<dbReference type="PANTHER" id="PTHR17098:SF2">
    <property type="entry name" value="NADH DEHYDROGENASE [UBIQUINONE] 1 ALPHA SUBCOMPLEX SUBUNIT 1"/>
    <property type="match status" value="1"/>
</dbReference>
<dbReference type="STRING" id="1314674.A0A0D7BU12"/>
<evidence type="ECO:0000256" key="1">
    <source>
        <dbReference type="ARBA" id="ARBA00003195"/>
    </source>
</evidence>
<evidence type="ECO:0000256" key="6">
    <source>
        <dbReference type="ARBA" id="ARBA00022660"/>
    </source>
</evidence>
<dbReference type="Proteomes" id="UP000054007">
    <property type="component" value="Unassembled WGS sequence"/>
</dbReference>
<dbReference type="EMBL" id="KN880433">
    <property type="protein sequence ID" value="KIY73902.1"/>
    <property type="molecule type" value="Genomic_DNA"/>
</dbReference>
<comment type="subcellular location">
    <subcellularLocation>
        <location evidence="2">Mitochondrion inner membrane</location>
        <topology evidence="2">Single-pass membrane protein</topology>
        <orientation evidence="2">Matrix side</orientation>
    </subcellularLocation>
</comment>
<keyword evidence="10 13" id="KW-1133">Transmembrane helix</keyword>
<evidence type="ECO:0000256" key="10">
    <source>
        <dbReference type="ARBA" id="ARBA00022989"/>
    </source>
</evidence>